<dbReference type="PROSITE" id="PS00211">
    <property type="entry name" value="ABC_TRANSPORTER_1"/>
    <property type="match status" value="1"/>
</dbReference>
<feature type="domain" description="ABC transporter" evidence="11">
    <location>
        <begin position="27"/>
        <end position="263"/>
    </location>
</feature>
<dbReference type="InterPro" id="IPR017871">
    <property type="entry name" value="ABC_transporter-like_CS"/>
</dbReference>
<evidence type="ECO:0000256" key="10">
    <source>
        <dbReference type="SAM" id="MobiDB-lite"/>
    </source>
</evidence>
<protein>
    <submittedName>
        <fullName evidence="12">ABC transporter ATP-binding protein</fullName>
    </submittedName>
</protein>
<keyword evidence="13" id="KW-1185">Reference proteome</keyword>
<dbReference type="AlphaFoldDB" id="A0A4P6FIU7"/>
<sequence>MTATPAKNTRHGASVPASSPAHAPAGLVAHGVSLGYDGRRVIEGLDLAIPSGAVTAIVGPNACGKSTLLRGLARLHPLEGGRVTLDGDDIARMPRRTLARSVGMLPQASIAPDGVRVADLVARGRYPHQGWFGRQSSDDDAVVAEALAATGVADLADRAVDELSGGQRQRVWIAMVLAQQTDIVLLDEPTTYLDVAHQLELLDLLTSLNRDRGTTVVMVLHELNLAARYADHLVVMAGGRIMAEGAPGDVLTSEVVRDAFALESRVIADPVAGTPLIVPIGRFHGDASQFGPDVPSDSASEAD</sequence>
<evidence type="ECO:0000313" key="13">
    <source>
        <dbReference type="Proteomes" id="UP000291259"/>
    </source>
</evidence>
<name>A0A4P6FIU7_9MICO</name>
<evidence type="ECO:0000256" key="1">
    <source>
        <dbReference type="ARBA" id="ARBA00004202"/>
    </source>
</evidence>
<keyword evidence="9" id="KW-0472">Membrane</keyword>
<reference evidence="12 13" key="1">
    <citation type="submission" date="2019-01" db="EMBL/GenBank/DDBJ databases">
        <title>Genome sequencing of strain FW100M-8.</title>
        <authorList>
            <person name="Heo J."/>
            <person name="Kim S.-J."/>
            <person name="Kim J.-S."/>
            <person name="Hong S.-B."/>
            <person name="Kwon S.-W."/>
        </authorList>
    </citation>
    <scope>NUCLEOTIDE SEQUENCE [LARGE SCALE GENOMIC DNA]</scope>
    <source>
        <strain evidence="12 13">FW100M-8</strain>
    </source>
</reference>
<keyword evidence="6 12" id="KW-0067">ATP-binding</keyword>
<keyword evidence="5" id="KW-0547">Nucleotide-binding</keyword>
<dbReference type="CDD" id="cd03214">
    <property type="entry name" value="ABC_Iron-Siderophores_B12_Hemin"/>
    <property type="match status" value="1"/>
</dbReference>
<dbReference type="PANTHER" id="PTHR42771">
    <property type="entry name" value="IRON(3+)-HYDROXAMATE IMPORT ATP-BINDING PROTEIN FHUC"/>
    <property type="match status" value="1"/>
</dbReference>
<keyword evidence="2" id="KW-0813">Transport</keyword>
<organism evidence="12 13">
    <name type="scientific">Agromyces protaetiae</name>
    <dbReference type="NCBI Taxonomy" id="2509455"/>
    <lineage>
        <taxon>Bacteria</taxon>
        <taxon>Bacillati</taxon>
        <taxon>Actinomycetota</taxon>
        <taxon>Actinomycetes</taxon>
        <taxon>Micrococcales</taxon>
        <taxon>Microbacteriaceae</taxon>
        <taxon>Agromyces</taxon>
    </lineage>
</organism>
<feature type="compositionally biased region" description="Low complexity" evidence="10">
    <location>
        <begin position="13"/>
        <end position="22"/>
    </location>
</feature>
<dbReference type="SUPFAM" id="SSF52540">
    <property type="entry name" value="P-loop containing nucleoside triphosphate hydrolases"/>
    <property type="match status" value="1"/>
</dbReference>
<evidence type="ECO:0000256" key="5">
    <source>
        <dbReference type="ARBA" id="ARBA00022741"/>
    </source>
</evidence>
<keyword evidence="7" id="KW-0408">Iron</keyword>
<evidence type="ECO:0000256" key="8">
    <source>
        <dbReference type="ARBA" id="ARBA00023065"/>
    </source>
</evidence>
<evidence type="ECO:0000256" key="4">
    <source>
        <dbReference type="ARBA" id="ARBA00022496"/>
    </source>
</evidence>
<proteinExistence type="predicted"/>
<dbReference type="PANTHER" id="PTHR42771:SF2">
    <property type="entry name" value="IRON(3+)-HYDROXAMATE IMPORT ATP-BINDING PROTEIN FHUC"/>
    <property type="match status" value="1"/>
</dbReference>
<keyword evidence="8" id="KW-0406">Ion transport</keyword>
<evidence type="ECO:0000256" key="6">
    <source>
        <dbReference type="ARBA" id="ARBA00022840"/>
    </source>
</evidence>
<dbReference type="Gene3D" id="3.40.50.300">
    <property type="entry name" value="P-loop containing nucleotide triphosphate hydrolases"/>
    <property type="match status" value="1"/>
</dbReference>
<evidence type="ECO:0000259" key="11">
    <source>
        <dbReference type="PROSITE" id="PS50893"/>
    </source>
</evidence>
<dbReference type="FunFam" id="3.40.50.300:FF:000134">
    <property type="entry name" value="Iron-enterobactin ABC transporter ATP-binding protein"/>
    <property type="match status" value="1"/>
</dbReference>
<dbReference type="RefSeq" id="WP_129192044.1">
    <property type="nucleotide sequence ID" value="NZ_CP035491.1"/>
</dbReference>
<dbReference type="GO" id="GO:0006826">
    <property type="term" value="P:iron ion transport"/>
    <property type="evidence" value="ECO:0007669"/>
    <property type="project" value="UniProtKB-KW"/>
</dbReference>
<dbReference type="EMBL" id="CP035491">
    <property type="protein sequence ID" value="QAY74499.1"/>
    <property type="molecule type" value="Genomic_DNA"/>
</dbReference>
<dbReference type="Proteomes" id="UP000291259">
    <property type="component" value="Chromosome"/>
</dbReference>
<evidence type="ECO:0000256" key="7">
    <source>
        <dbReference type="ARBA" id="ARBA00023004"/>
    </source>
</evidence>
<gene>
    <name evidence="12" type="ORF">ET445_15355</name>
</gene>
<feature type="region of interest" description="Disordered" evidence="10">
    <location>
        <begin position="1"/>
        <end position="22"/>
    </location>
</feature>
<dbReference type="GO" id="GO:0005524">
    <property type="term" value="F:ATP binding"/>
    <property type="evidence" value="ECO:0007669"/>
    <property type="project" value="UniProtKB-KW"/>
</dbReference>
<evidence type="ECO:0000313" key="12">
    <source>
        <dbReference type="EMBL" id="QAY74499.1"/>
    </source>
</evidence>
<evidence type="ECO:0000256" key="3">
    <source>
        <dbReference type="ARBA" id="ARBA00022475"/>
    </source>
</evidence>
<dbReference type="InterPro" id="IPR003593">
    <property type="entry name" value="AAA+_ATPase"/>
</dbReference>
<dbReference type="PROSITE" id="PS50893">
    <property type="entry name" value="ABC_TRANSPORTER_2"/>
    <property type="match status" value="1"/>
</dbReference>
<dbReference type="InterPro" id="IPR027417">
    <property type="entry name" value="P-loop_NTPase"/>
</dbReference>
<dbReference type="SMART" id="SM00382">
    <property type="entry name" value="AAA"/>
    <property type="match status" value="1"/>
</dbReference>
<dbReference type="KEGG" id="agf:ET445_15355"/>
<dbReference type="InterPro" id="IPR051535">
    <property type="entry name" value="Siderophore_ABC-ATPase"/>
</dbReference>
<comment type="subcellular location">
    <subcellularLocation>
        <location evidence="1">Cell membrane</location>
        <topology evidence="1">Peripheral membrane protein</topology>
    </subcellularLocation>
</comment>
<dbReference type="InterPro" id="IPR003439">
    <property type="entry name" value="ABC_transporter-like_ATP-bd"/>
</dbReference>
<evidence type="ECO:0000256" key="2">
    <source>
        <dbReference type="ARBA" id="ARBA00022448"/>
    </source>
</evidence>
<keyword evidence="4" id="KW-0410">Iron transport</keyword>
<keyword evidence="3" id="KW-1003">Cell membrane</keyword>
<dbReference type="Pfam" id="PF00005">
    <property type="entry name" value="ABC_tran"/>
    <property type="match status" value="1"/>
</dbReference>
<accession>A0A4P6FIU7</accession>
<dbReference type="GO" id="GO:0016887">
    <property type="term" value="F:ATP hydrolysis activity"/>
    <property type="evidence" value="ECO:0007669"/>
    <property type="project" value="InterPro"/>
</dbReference>
<dbReference type="OrthoDB" id="5296765at2"/>
<dbReference type="GO" id="GO:0005886">
    <property type="term" value="C:plasma membrane"/>
    <property type="evidence" value="ECO:0007669"/>
    <property type="project" value="UniProtKB-SubCell"/>
</dbReference>
<evidence type="ECO:0000256" key="9">
    <source>
        <dbReference type="ARBA" id="ARBA00023136"/>
    </source>
</evidence>